<dbReference type="PANTHER" id="PTHR10000">
    <property type="entry name" value="PHOSPHOSERINE PHOSPHATASE"/>
    <property type="match status" value="1"/>
</dbReference>
<comment type="caution">
    <text evidence="1">The sequence shown here is derived from an EMBL/GenBank/DDBJ whole genome shotgun (WGS) entry which is preliminary data.</text>
</comment>
<reference evidence="1 2" key="1">
    <citation type="submission" date="2020-10" db="EMBL/GenBank/DDBJ databases">
        <title>Myceligenerans pegani sp. nov., an endophytic actinomycete isolated from Peganum harmala L. in Xinjiang, China.</title>
        <authorList>
            <person name="Xin L."/>
        </authorList>
    </citation>
    <scope>NUCLEOTIDE SEQUENCE [LARGE SCALE GENOMIC DNA]</scope>
    <source>
        <strain evidence="1 2">TRM65318</strain>
    </source>
</reference>
<dbReference type="Pfam" id="PF08282">
    <property type="entry name" value="Hydrolase_3"/>
    <property type="match status" value="2"/>
</dbReference>
<dbReference type="Gene3D" id="3.30.1240.10">
    <property type="match status" value="1"/>
</dbReference>
<dbReference type="PANTHER" id="PTHR10000:SF8">
    <property type="entry name" value="HAD SUPERFAMILY HYDROLASE-LIKE, TYPE 3"/>
    <property type="match status" value="1"/>
</dbReference>
<dbReference type="EMBL" id="JADAQT010000057">
    <property type="protein sequence ID" value="MBE1875039.1"/>
    <property type="molecule type" value="Genomic_DNA"/>
</dbReference>
<organism evidence="1 2">
    <name type="scientific">Myceligenerans pegani</name>
    <dbReference type="NCBI Taxonomy" id="2776917"/>
    <lineage>
        <taxon>Bacteria</taxon>
        <taxon>Bacillati</taxon>
        <taxon>Actinomycetota</taxon>
        <taxon>Actinomycetes</taxon>
        <taxon>Micrococcales</taxon>
        <taxon>Promicromonosporaceae</taxon>
        <taxon>Myceligenerans</taxon>
    </lineage>
</organism>
<dbReference type="RefSeq" id="WP_192861621.1">
    <property type="nucleotide sequence ID" value="NZ_JADAQT010000057.1"/>
</dbReference>
<gene>
    <name evidence="1" type="ORF">IHE71_04840</name>
</gene>
<proteinExistence type="predicted"/>
<evidence type="ECO:0000313" key="2">
    <source>
        <dbReference type="Proteomes" id="UP000625527"/>
    </source>
</evidence>
<protein>
    <submittedName>
        <fullName evidence="1">HAD family phosphatase</fullName>
    </submittedName>
</protein>
<dbReference type="Proteomes" id="UP000625527">
    <property type="component" value="Unassembled WGS sequence"/>
</dbReference>
<name>A0ABR9MUH5_9MICO</name>
<sequence>MINTHPAFQATTPGRPVKVVFLDYDGTIVRNGNDDVPEPVRRAVARAIAKGIKVVPCTGRSALGILPVAELLGLGKGAMFIASNGAITGELTGDRRRPFEVIRQRGFDPWAAFTVSMAVEPQVAMAVEQVGVGWRVNKPFPANRLRGLQHLVDERVLWSEHTTRAVVHAPGIAAYAAQIEGTGCTVNRAADDWLDITKRGLSKASEADALRQRWGIHPDDTAAIGDARNDIPLLHQVQHAFAMGDADQVVKDAADYIVGSIDYHGAAAALNSLTLSTRESSQVRVDTGVGAR</sequence>
<evidence type="ECO:0000313" key="1">
    <source>
        <dbReference type="EMBL" id="MBE1875039.1"/>
    </source>
</evidence>
<dbReference type="Gene3D" id="3.40.50.1000">
    <property type="entry name" value="HAD superfamily/HAD-like"/>
    <property type="match status" value="2"/>
</dbReference>
<accession>A0ABR9MUH5</accession>
<dbReference type="InterPro" id="IPR023214">
    <property type="entry name" value="HAD_sf"/>
</dbReference>
<dbReference type="SUPFAM" id="SSF56784">
    <property type="entry name" value="HAD-like"/>
    <property type="match status" value="1"/>
</dbReference>
<dbReference type="InterPro" id="IPR036412">
    <property type="entry name" value="HAD-like_sf"/>
</dbReference>
<keyword evidence="2" id="KW-1185">Reference proteome</keyword>